<feature type="domain" description="Transglycosylase SLT" evidence="1">
    <location>
        <begin position="60"/>
        <end position="160"/>
    </location>
</feature>
<dbReference type="InterPro" id="IPR023346">
    <property type="entry name" value="Lysozyme-like_dom_sf"/>
</dbReference>
<evidence type="ECO:0000313" key="2">
    <source>
        <dbReference type="EMBL" id="OHA80517.1"/>
    </source>
</evidence>
<dbReference type="Pfam" id="PF01464">
    <property type="entry name" value="SLT"/>
    <property type="match status" value="1"/>
</dbReference>
<evidence type="ECO:0000313" key="3">
    <source>
        <dbReference type="Proteomes" id="UP000179118"/>
    </source>
</evidence>
<dbReference type="EMBL" id="MHUT01000018">
    <property type="protein sequence ID" value="OHA80517.1"/>
    <property type="molecule type" value="Genomic_DNA"/>
</dbReference>
<gene>
    <name evidence="2" type="ORF">A3D51_00315</name>
</gene>
<dbReference type="AlphaFoldDB" id="A0A1G2S6A1"/>
<sequence>MARIIFVLIIAGICFGVFFEKPKESPELPKKEVLRAPTKWEVAMQRALPKIINNYKEDVEEAGRKFNVNPDIIVAILVVESMGDPYALSSKGARGCMQTLPSTDVEINMQGHDSFDCPTSIMKGTKYLTVLRGRYGLTDPYQAIVAYSDGPTRVKNYTEEEILNKSYLWKIRAVMRKIPEGTFL</sequence>
<evidence type="ECO:0000259" key="1">
    <source>
        <dbReference type="Pfam" id="PF01464"/>
    </source>
</evidence>
<dbReference type="Gene3D" id="1.10.530.10">
    <property type="match status" value="1"/>
</dbReference>
<reference evidence="2 3" key="1">
    <citation type="journal article" date="2016" name="Nat. Commun.">
        <title>Thousands of microbial genomes shed light on interconnected biogeochemical processes in an aquifer system.</title>
        <authorList>
            <person name="Anantharaman K."/>
            <person name="Brown C.T."/>
            <person name="Hug L.A."/>
            <person name="Sharon I."/>
            <person name="Castelle C.J."/>
            <person name="Probst A.J."/>
            <person name="Thomas B.C."/>
            <person name="Singh A."/>
            <person name="Wilkins M.J."/>
            <person name="Karaoz U."/>
            <person name="Brodie E.L."/>
            <person name="Williams K.H."/>
            <person name="Hubbard S.S."/>
            <person name="Banfield J.F."/>
        </authorList>
    </citation>
    <scope>NUCLEOTIDE SEQUENCE [LARGE SCALE GENOMIC DNA]</scope>
</reference>
<name>A0A1G2S6A1_9BACT</name>
<dbReference type="PANTHER" id="PTHR37423:SF2">
    <property type="entry name" value="MEMBRANE-BOUND LYTIC MUREIN TRANSGLYCOSYLASE C"/>
    <property type="match status" value="1"/>
</dbReference>
<comment type="caution">
    <text evidence="2">The sequence shown here is derived from an EMBL/GenBank/DDBJ whole genome shotgun (WGS) entry which is preliminary data.</text>
</comment>
<accession>A0A1G2S6A1</accession>
<protein>
    <recommendedName>
        <fullName evidence="1">Transglycosylase SLT domain-containing protein</fullName>
    </recommendedName>
</protein>
<dbReference type="PANTHER" id="PTHR37423">
    <property type="entry name" value="SOLUBLE LYTIC MUREIN TRANSGLYCOSYLASE-RELATED"/>
    <property type="match status" value="1"/>
</dbReference>
<proteinExistence type="predicted"/>
<dbReference type="SUPFAM" id="SSF53955">
    <property type="entry name" value="Lysozyme-like"/>
    <property type="match status" value="1"/>
</dbReference>
<organism evidence="2 3">
    <name type="scientific">Candidatus Yonathbacteria bacterium RIFCSPHIGHO2_02_FULL_44_14</name>
    <dbReference type="NCBI Taxonomy" id="1802724"/>
    <lineage>
        <taxon>Bacteria</taxon>
        <taxon>Candidatus Yonathiibacteriota</taxon>
    </lineage>
</organism>
<dbReference type="CDD" id="cd00254">
    <property type="entry name" value="LT-like"/>
    <property type="match status" value="1"/>
</dbReference>
<dbReference type="InterPro" id="IPR008258">
    <property type="entry name" value="Transglycosylase_SLT_dom_1"/>
</dbReference>
<dbReference type="Proteomes" id="UP000179118">
    <property type="component" value="Unassembled WGS sequence"/>
</dbReference>